<evidence type="ECO:0000256" key="5">
    <source>
        <dbReference type="SAM" id="SignalP"/>
    </source>
</evidence>
<dbReference type="Gene3D" id="3.90.1720.10">
    <property type="entry name" value="endopeptidase domain like (from Nostoc punctiforme)"/>
    <property type="match status" value="1"/>
</dbReference>
<dbReference type="InterPro" id="IPR026864">
    <property type="entry name" value="SH3b2-type_SH3"/>
</dbReference>
<comment type="similarity">
    <text evidence="1">Belongs to the peptidase C40 family.</text>
</comment>
<dbReference type="Proteomes" id="UP000029921">
    <property type="component" value="Unassembled WGS sequence"/>
</dbReference>
<evidence type="ECO:0000259" key="9">
    <source>
        <dbReference type="Pfam" id="PF12914"/>
    </source>
</evidence>
<dbReference type="GO" id="GO:0008234">
    <property type="term" value="F:cysteine-type peptidase activity"/>
    <property type="evidence" value="ECO:0007669"/>
    <property type="project" value="UniProtKB-KW"/>
</dbReference>
<dbReference type="EMBL" id="JRPE02000006">
    <property type="protein sequence ID" value="TLD92510.1"/>
    <property type="molecule type" value="Genomic_DNA"/>
</dbReference>
<dbReference type="InterPro" id="IPR039439">
    <property type="entry name" value="SH3b1_dom"/>
</dbReference>
<dbReference type="PIRSF" id="PIRSF019015">
    <property type="entry name" value="P60_peptidase_YkfC"/>
    <property type="match status" value="1"/>
</dbReference>
<dbReference type="Pfam" id="PF12912">
    <property type="entry name" value="N_NLPC_P60"/>
    <property type="match status" value="1"/>
</dbReference>
<feature type="domain" description="SH3b1" evidence="8">
    <location>
        <begin position="156"/>
        <end position="204"/>
    </location>
</feature>
<dbReference type="GO" id="GO:0006508">
    <property type="term" value="P:proteolysis"/>
    <property type="evidence" value="ECO:0007669"/>
    <property type="project" value="UniProtKB-KW"/>
</dbReference>
<keyword evidence="3 10" id="KW-0378">Hydrolase</keyword>
<evidence type="ECO:0000256" key="1">
    <source>
        <dbReference type="ARBA" id="ARBA00007074"/>
    </source>
</evidence>
<gene>
    <name evidence="10" type="ORF">LS74_005210</name>
</gene>
<proteinExistence type="inferred from homology"/>
<evidence type="ECO:0000259" key="6">
    <source>
        <dbReference type="Pfam" id="PF00877"/>
    </source>
</evidence>
<feature type="chain" id="PRO_5020262189" evidence="5">
    <location>
        <begin position="24"/>
        <end position="466"/>
    </location>
</feature>
<feature type="domain" description="NLPC/P60 N-terminal" evidence="7">
    <location>
        <begin position="14"/>
        <end position="133"/>
    </location>
</feature>
<name>A0A4U8SZK1_9HELI</name>
<evidence type="ECO:0000256" key="3">
    <source>
        <dbReference type="ARBA" id="ARBA00022801"/>
    </source>
</evidence>
<dbReference type="AlphaFoldDB" id="A0A4U8SZK1"/>
<keyword evidence="11" id="KW-1185">Reference proteome</keyword>
<evidence type="ECO:0000259" key="7">
    <source>
        <dbReference type="Pfam" id="PF12912"/>
    </source>
</evidence>
<keyword evidence="5" id="KW-0732">Signal</keyword>
<accession>A0A4U8SZK1</accession>
<dbReference type="Pfam" id="PF12914">
    <property type="entry name" value="SH3_7"/>
    <property type="match status" value="1"/>
</dbReference>
<keyword evidence="4" id="KW-0788">Thiol protease</keyword>
<feature type="domain" description="SH3b2-type SH3" evidence="9">
    <location>
        <begin position="215"/>
        <end position="257"/>
    </location>
</feature>
<feature type="domain" description="NlpC/P60" evidence="6">
    <location>
        <begin position="309"/>
        <end position="390"/>
    </location>
</feature>
<dbReference type="Pfam" id="PF12913">
    <property type="entry name" value="SH3_6"/>
    <property type="match status" value="1"/>
</dbReference>
<keyword evidence="2" id="KW-0645">Protease</keyword>
<comment type="caution">
    <text evidence="10">The sequence shown here is derived from an EMBL/GenBank/DDBJ whole genome shotgun (WGS) entry which is preliminary data.</text>
</comment>
<dbReference type="Pfam" id="PF00877">
    <property type="entry name" value="NLPC_P60"/>
    <property type="match status" value="1"/>
</dbReference>
<dbReference type="InterPro" id="IPR000064">
    <property type="entry name" value="NLP_P60_dom"/>
</dbReference>
<sequence length="466" mass="52783">MSFCRITYLTLAFLLILGFTACADKVIPSHQVKDLQTLPQDALFYLPADLESKRNDKALGTLKKDYLQKHFSPWHQKPNPKKNEVFWIVPSLQNLATNESKPKSKNKSYGEDLQEISPQIAQNLIDSMNLSSYPNQNQKAIITTTTAVRAVPTNKPLFNKTNGYPFDRWQNSLIFANTPVLITHTSKDKQWVHIQSSFVYGWVESTHLATLTSKQISEIESYTQYISPKLDKIPLYNSHHHFISQARVGQIFPIYGTQLKQSVGIAVYVRLPNGEAKREQVYLPNEMIKPFPQIADSKAIAEIINTMIGDKYGWGGFLESRDCSAFVRDIFTNFGIHLPRNSKAQVYYGNNQVDLSNLSRKEKESYIIANATPYQTILWLQGHIMLYIGEYQGRAIVAHSAWSATTGKRYENMLGGVVITSLYVGEEHNSLFAKSPLLLDKVKAMSNISQLAEKITAPQELSENLK</sequence>
<evidence type="ECO:0000313" key="11">
    <source>
        <dbReference type="Proteomes" id="UP000029921"/>
    </source>
</evidence>
<dbReference type="InterPro" id="IPR038765">
    <property type="entry name" value="Papain-like_cys_pep_sf"/>
</dbReference>
<dbReference type="PROSITE" id="PS51257">
    <property type="entry name" value="PROKAR_LIPOPROTEIN"/>
    <property type="match status" value="1"/>
</dbReference>
<evidence type="ECO:0000256" key="4">
    <source>
        <dbReference type="ARBA" id="ARBA00022807"/>
    </source>
</evidence>
<dbReference type="InterPro" id="IPR027017">
    <property type="entry name" value="P60_peptidase_YkfC"/>
</dbReference>
<feature type="signal peptide" evidence="5">
    <location>
        <begin position="1"/>
        <end position="23"/>
    </location>
</feature>
<organism evidence="10 11">
    <name type="scientific">Helicobacter magdeburgensis</name>
    <dbReference type="NCBI Taxonomy" id="471858"/>
    <lineage>
        <taxon>Bacteria</taxon>
        <taxon>Pseudomonadati</taxon>
        <taxon>Campylobacterota</taxon>
        <taxon>Epsilonproteobacteria</taxon>
        <taxon>Campylobacterales</taxon>
        <taxon>Helicobacteraceae</taxon>
        <taxon>Helicobacter</taxon>
    </lineage>
</organism>
<protein>
    <submittedName>
        <fullName evidence="10">Hydrolase</fullName>
    </submittedName>
</protein>
<dbReference type="SUPFAM" id="SSF54001">
    <property type="entry name" value="Cysteine proteinases"/>
    <property type="match status" value="1"/>
</dbReference>
<evidence type="ECO:0000259" key="8">
    <source>
        <dbReference type="Pfam" id="PF12913"/>
    </source>
</evidence>
<reference evidence="10 11" key="1">
    <citation type="journal article" date="2014" name="Genome Announc.">
        <title>Draft genome sequences of eight enterohepatic helicobacter species isolated from both laboratory and wild rodents.</title>
        <authorList>
            <person name="Sheh A."/>
            <person name="Shen Z."/>
            <person name="Fox J.G."/>
        </authorList>
    </citation>
    <scope>NUCLEOTIDE SEQUENCE [LARGE SCALE GENOMIC DNA]</scope>
    <source>
        <strain evidence="10 11">MIT 96-1001</strain>
    </source>
</reference>
<evidence type="ECO:0000313" key="10">
    <source>
        <dbReference type="EMBL" id="TLD92510.1"/>
    </source>
</evidence>
<evidence type="ECO:0000256" key="2">
    <source>
        <dbReference type="ARBA" id="ARBA00022670"/>
    </source>
</evidence>
<dbReference type="InterPro" id="IPR025606">
    <property type="entry name" value="NLPC/P60_N_dom"/>
</dbReference>